<dbReference type="Proteomes" id="UP000501421">
    <property type="component" value="Chromosome"/>
</dbReference>
<keyword evidence="1" id="KW-0812">Transmembrane</keyword>
<keyword evidence="1" id="KW-1133">Transmembrane helix</keyword>
<organism evidence="2 3">
    <name type="scientific">Geobacillus subterraneus</name>
    <dbReference type="NCBI Taxonomy" id="129338"/>
    <lineage>
        <taxon>Bacteria</taxon>
        <taxon>Bacillati</taxon>
        <taxon>Bacillota</taxon>
        <taxon>Bacilli</taxon>
        <taxon>Bacillales</taxon>
        <taxon>Anoxybacillaceae</taxon>
        <taxon>Geobacillus</taxon>
    </lineage>
</organism>
<name>A0A679FJI2_9BACL</name>
<sequence length="85" mass="9745">MKTMWQAFMFSAVAHMMYFAATIGWGYWKTTMYQPDIVNAWESVGQLQNEVVFSQTSSPIVYVWSLIGVTVISAIVLHMYKAARQ</sequence>
<dbReference type="EMBL" id="AP022557">
    <property type="protein sequence ID" value="BBW95900.1"/>
    <property type="molecule type" value="Genomic_DNA"/>
</dbReference>
<reference evidence="3" key="1">
    <citation type="journal article" date="2020" name="Microbiol. Resour. Announc.">
        <title>Complete Genome Sequence of Geobacillus sp. Strain E55-1, Isolated from Mine Geyser in Japan.</title>
        <authorList>
            <person name="Miyazaki K."/>
            <person name="Hase E."/>
            <person name="Tokito N."/>
        </authorList>
    </citation>
    <scope>NUCLEOTIDE SEQUENCE [LARGE SCALE GENOMIC DNA]</scope>
    <source>
        <strain evidence="3">E55-1</strain>
    </source>
</reference>
<dbReference type="AlphaFoldDB" id="A0A679FJI2"/>
<evidence type="ECO:0000313" key="2">
    <source>
        <dbReference type="EMBL" id="BBW95900.1"/>
    </source>
</evidence>
<gene>
    <name evidence="2" type="ORF">GsuE55_07330</name>
</gene>
<keyword evidence="1" id="KW-0472">Membrane</keyword>
<proteinExistence type="predicted"/>
<protein>
    <recommendedName>
        <fullName evidence="4">Menaquinol-cytochrome c reductase cytochrome b subunit</fullName>
    </recommendedName>
</protein>
<keyword evidence="3" id="KW-1185">Reference proteome</keyword>
<dbReference type="RefSeq" id="WP_033844040.1">
    <property type="nucleotide sequence ID" value="NZ_AP022557.1"/>
</dbReference>
<evidence type="ECO:0000313" key="3">
    <source>
        <dbReference type="Proteomes" id="UP000501421"/>
    </source>
</evidence>
<evidence type="ECO:0008006" key="4">
    <source>
        <dbReference type="Google" id="ProtNLM"/>
    </source>
</evidence>
<evidence type="ECO:0000256" key="1">
    <source>
        <dbReference type="SAM" id="Phobius"/>
    </source>
</evidence>
<accession>A0A679FJI2</accession>
<feature type="transmembrane region" description="Helical" evidence="1">
    <location>
        <begin position="7"/>
        <end position="28"/>
    </location>
</feature>
<feature type="transmembrane region" description="Helical" evidence="1">
    <location>
        <begin position="60"/>
        <end position="80"/>
    </location>
</feature>